<dbReference type="KEGG" id="pta:HPL003_00760"/>
<evidence type="ECO:0000259" key="1">
    <source>
        <dbReference type="PROSITE" id="PS50878"/>
    </source>
</evidence>
<feature type="domain" description="Reverse transcriptase" evidence="1">
    <location>
        <begin position="1"/>
        <end position="110"/>
    </location>
</feature>
<organism evidence="2 3">
    <name type="scientific">Paenibacillus terrae (strain HPL-003)</name>
    <dbReference type="NCBI Taxonomy" id="985665"/>
    <lineage>
        <taxon>Bacteria</taxon>
        <taxon>Bacillati</taxon>
        <taxon>Bacillota</taxon>
        <taxon>Bacilli</taxon>
        <taxon>Bacillales</taxon>
        <taxon>Paenibacillaceae</taxon>
        <taxon>Paenibacillus</taxon>
    </lineage>
</organism>
<evidence type="ECO:0000313" key="2">
    <source>
        <dbReference type="EMBL" id="AET56936.1"/>
    </source>
</evidence>
<dbReference type="InterPro" id="IPR043502">
    <property type="entry name" value="DNA/RNA_pol_sf"/>
</dbReference>
<sequence length="110" mass="12631">MKKKYIRPNKNNFGVPQGSAISAVFSNIYMLEFDKSIYDYVTEHSGLYMRYSDDFTKKGNQISCRNIYKKYSVKGASIGKKPQDGNFITYVIKAETYAKNQKAVKKNTSK</sequence>
<reference evidence="2 3" key="3">
    <citation type="journal article" date="2012" name="J. Bacteriol.">
        <title>Genome Sequence of Paenibacillus terrae HPL-003, a Xylanase-Producing Bacterium Isolated from Soil Found in Forest Residue.</title>
        <authorList>
            <person name="Shin S.H."/>
            <person name="Kim S."/>
            <person name="Kim J.Y."/>
            <person name="Song H.Y."/>
            <person name="Cho S.J."/>
            <person name="Kim D.R."/>
            <person name="Lee K.I."/>
            <person name="Lim H.K."/>
            <person name="Park N.J."/>
            <person name="Hwang I.T."/>
            <person name="Yang K.S."/>
        </authorList>
    </citation>
    <scope>NUCLEOTIDE SEQUENCE [LARGE SCALE GENOMIC DNA]</scope>
    <source>
        <strain evidence="2 3">HPL-003</strain>
    </source>
</reference>
<name>G7VUD9_PAETH</name>
<evidence type="ECO:0000313" key="3">
    <source>
        <dbReference type="Proteomes" id="UP000005876"/>
    </source>
</evidence>
<dbReference type="SUPFAM" id="SSF56672">
    <property type="entry name" value="DNA/RNA polymerases"/>
    <property type="match status" value="1"/>
</dbReference>
<reference key="2">
    <citation type="submission" date="2011-11" db="EMBL/GenBank/DDBJ databases">
        <authorList>
            <person name="Shin S.H."/>
            <person name="Kim S."/>
            <person name="Kim J.Y."/>
        </authorList>
    </citation>
    <scope>NUCLEOTIDE SEQUENCE</scope>
    <source>
        <strain>HPL-003</strain>
    </source>
</reference>
<protein>
    <recommendedName>
        <fullName evidence="1">Reverse transcriptase domain-containing protein</fullName>
    </recommendedName>
</protein>
<dbReference type="AlphaFoldDB" id="G7VUD9"/>
<dbReference type="STRING" id="985665.HPL003_00760"/>
<dbReference type="EMBL" id="CP003107">
    <property type="protein sequence ID" value="AET56936.1"/>
    <property type="molecule type" value="Genomic_DNA"/>
</dbReference>
<dbReference type="PROSITE" id="PS50878">
    <property type="entry name" value="RT_POL"/>
    <property type="match status" value="1"/>
</dbReference>
<gene>
    <name evidence="2" type="ordered locus">HPL003_00760</name>
</gene>
<reference evidence="3" key="1">
    <citation type="submission" date="2011-11" db="EMBL/GenBank/DDBJ databases">
        <title>Complete sequence of Paenibacillus terrae HPL-003.</title>
        <authorList>
            <person name="Shin S.H."/>
            <person name="Kim S."/>
            <person name="Kim J.Y."/>
        </authorList>
    </citation>
    <scope>NUCLEOTIDE SEQUENCE [LARGE SCALE GENOMIC DNA]</scope>
    <source>
        <strain evidence="3">HPL-003</strain>
    </source>
</reference>
<proteinExistence type="predicted"/>
<dbReference type="eggNOG" id="COG3344">
    <property type="taxonomic scope" value="Bacteria"/>
</dbReference>
<accession>G7VUD9</accession>
<dbReference type="HOGENOM" id="CLU_2168493_0_0_9"/>
<dbReference type="Proteomes" id="UP000005876">
    <property type="component" value="Chromosome"/>
</dbReference>
<dbReference type="InterPro" id="IPR000477">
    <property type="entry name" value="RT_dom"/>
</dbReference>